<feature type="transmembrane region" description="Helical" evidence="1">
    <location>
        <begin position="140"/>
        <end position="157"/>
    </location>
</feature>
<proteinExistence type="predicted"/>
<feature type="transmembrane region" description="Helical" evidence="1">
    <location>
        <begin position="164"/>
        <end position="185"/>
    </location>
</feature>
<dbReference type="EMBL" id="JBGFTR010000009">
    <property type="protein sequence ID" value="MFH7565129.1"/>
    <property type="molecule type" value="Genomic_DNA"/>
</dbReference>
<feature type="transmembrane region" description="Helical" evidence="1">
    <location>
        <begin position="197"/>
        <end position="221"/>
    </location>
</feature>
<feature type="transmembrane region" description="Helical" evidence="1">
    <location>
        <begin position="115"/>
        <end position="134"/>
    </location>
</feature>
<dbReference type="InterPro" id="IPR004711">
    <property type="entry name" value="Benzoate_Transporter"/>
</dbReference>
<keyword evidence="3" id="KW-1185">Reference proteome</keyword>
<feature type="transmembrane region" description="Helical" evidence="1">
    <location>
        <begin position="42"/>
        <end position="59"/>
    </location>
</feature>
<sequence>MFSLSHLSAGFIAVLVGYSSSAAIIFQAAASAGASQAQTSSWIWALGLGSGLTTLLLTLRYRQPVLTAWSTPGAALLVTALAGLPMSEAVGVFLFSSALLLVCGLTGWFDHIMRLLPGGLAAAMLGGVLLNFGLDLFVSVQTAPVLVIAMLAVYLALRRRLPRYVILLCLLAGLALAAGMGLLQVELLDWQPAMPVLMWPTFSFASLIGVGLPLFMVTMASQNVPGVAVLRAHGYSVPASPLVSVTGLAGVLLAPFGGFAFNLAAISAAICMGPEVDAKPEHRYKATLWAGVFYILMGMFAATVVSLFAALPKELIMAIAGLALLGTIGNSLTVALRDEQERDAALLTFMVTASGVSLLGIGSAFWGLVIGGGVHWLNSRKRKLEAVS</sequence>
<feature type="transmembrane region" description="Helical" evidence="1">
    <location>
        <begin position="286"/>
        <end position="308"/>
    </location>
</feature>
<dbReference type="PANTHER" id="PTHR30199">
    <property type="entry name" value="MFS FAMILY TRANSPORTER, PREDICTED SUBSTRATE BENZOATE"/>
    <property type="match status" value="1"/>
</dbReference>
<dbReference type="Pfam" id="PF03594">
    <property type="entry name" value="BenE"/>
    <property type="match status" value="1"/>
</dbReference>
<feature type="transmembrane region" description="Helical" evidence="1">
    <location>
        <begin position="242"/>
        <end position="266"/>
    </location>
</feature>
<comment type="caution">
    <text evidence="2">The sequence shown here is derived from an EMBL/GenBank/DDBJ whole genome shotgun (WGS) entry which is preliminary data.</text>
</comment>
<keyword evidence="1" id="KW-0472">Membrane</keyword>
<gene>
    <name evidence="2" type="ORF">AB9R89_07310</name>
</gene>
<keyword evidence="1" id="KW-0812">Transmembrane</keyword>
<reference evidence="2 3" key="1">
    <citation type="submission" date="2024-08" db="EMBL/GenBank/DDBJ databases">
        <title>Oceanimonas smirnovii Genome sequencing and assembly.</title>
        <authorList>
            <person name="Tang B."/>
        </authorList>
    </citation>
    <scope>NUCLEOTIDE SEQUENCE [LARGE SCALE GENOMIC DNA]</scope>
    <source>
        <strain evidence="2 3">OS2020-119</strain>
    </source>
</reference>
<evidence type="ECO:0000313" key="2">
    <source>
        <dbReference type="EMBL" id="MFH7565129.1"/>
    </source>
</evidence>
<protein>
    <submittedName>
        <fullName evidence="2">Benzoate/H(+) symporter BenE family transporter</fullName>
    </submittedName>
</protein>
<feature type="transmembrane region" description="Helical" evidence="1">
    <location>
        <begin position="90"/>
        <end position="108"/>
    </location>
</feature>
<evidence type="ECO:0000313" key="3">
    <source>
        <dbReference type="Proteomes" id="UP001610706"/>
    </source>
</evidence>
<accession>A0ABW7P173</accession>
<feature type="transmembrane region" description="Helical" evidence="1">
    <location>
        <begin position="356"/>
        <end position="377"/>
    </location>
</feature>
<feature type="transmembrane region" description="Helical" evidence="1">
    <location>
        <begin position="315"/>
        <end position="336"/>
    </location>
</feature>
<dbReference type="PANTHER" id="PTHR30199:SF0">
    <property type="entry name" value="INNER MEMBRANE PROTEIN YDCO"/>
    <property type="match status" value="1"/>
</dbReference>
<evidence type="ECO:0000256" key="1">
    <source>
        <dbReference type="SAM" id="Phobius"/>
    </source>
</evidence>
<dbReference type="RefSeq" id="WP_395545271.1">
    <property type="nucleotide sequence ID" value="NZ_CP166302.1"/>
</dbReference>
<feature type="transmembrane region" description="Helical" evidence="1">
    <location>
        <begin position="66"/>
        <end position="84"/>
    </location>
</feature>
<dbReference type="NCBIfam" id="TIGR00843">
    <property type="entry name" value="benE"/>
    <property type="match status" value="1"/>
</dbReference>
<dbReference type="Proteomes" id="UP001610706">
    <property type="component" value="Unassembled WGS sequence"/>
</dbReference>
<name>A0ABW7P173_9GAMM</name>
<keyword evidence="1" id="KW-1133">Transmembrane helix</keyword>
<organism evidence="2 3">
    <name type="scientific">Oceanimonas smirnovii</name>
    <dbReference type="NCBI Taxonomy" id="264574"/>
    <lineage>
        <taxon>Bacteria</taxon>
        <taxon>Pseudomonadati</taxon>
        <taxon>Pseudomonadota</taxon>
        <taxon>Gammaproteobacteria</taxon>
        <taxon>Aeromonadales</taxon>
        <taxon>Aeromonadaceae</taxon>
        <taxon>Oceanimonas</taxon>
    </lineage>
</organism>